<dbReference type="CDD" id="cd04458">
    <property type="entry name" value="CSP_CDS"/>
    <property type="match status" value="1"/>
</dbReference>
<dbReference type="Pfam" id="PF00313">
    <property type="entry name" value="CSD"/>
    <property type="match status" value="1"/>
</dbReference>
<keyword evidence="2" id="KW-0010">Activator</keyword>
<dbReference type="PRINTS" id="PR00050">
    <property type="entry name" value="COLDSHOCK"/>
</dbReference>
<evidence type="ECO:0000256" key="1">
    <source>
        <dbReference type="ARBA" id="ARBA00023015"/>
    </source>
</evidence>
<dbReference type="SUPFAM" id="SSF50249">
    <property type="entry name" value="Nucleic acid-binding proteins"/>
    <property type="match status" value="1"/>
</dbReference>
<dbReference type="InterPro" id="IPR002059">
    <property type="entry name" value="CSP_DNA-bd"/>
</dbReference>
<dbReference type="OrthoDB" id="5362408at2"/>
<dbReference type="Gene3D" id="2.40.50.140">
    <property type="entry name" value="Nucleic acid-binding proteins"/>
    <property type="match status" value="1"/>
</dbReference>
<evidence type="ECO:0000256" key="4">
    <source>
        <dbReference type="RuleBase" id="RU000408"/>
    </source>
</evidence>
<dbReference type="NCBIfam" id="TIGR03986">
    <property type="entry name" value="TIGR03986 family CRISPR-associated RAMP protein"/>
    <property type="match status" value="1"/>
</dbReference>
<evidence type="ECO:0000256" key="5">
    <source>
        <dbReference type="SAM" id="Coils"/>
    </source>
</evidence>
<comment type="caution">
    <text evidence="7">The sequence shown here is derived from an EMBL/GenBank/DDBJ whole genome shotgun (WGS) entry which is preliminary data.</text>
</comment>
<protein>
    <submittedName>
        <fullName evidence="7">CRISPR-associated protein (TIGR03986 family)</fullName>
    </submittedName>
</protein>
<comment type="subcellular location">
    <subcellularLocation>
        <location evidence="4">Cytoplasm</location>
    </subcellularLocation>
</comment>
<dbReference type="AlphaFoldDB" id="A0A4R3K8F3"/>
<dbReference type="GO" id="GO:0005737">
    <property type="term" value="C:cytoplasm"/>
    <property type="evidence" value="ECO:0007669"/>
    <property type="project" value="UniProtKB-SubCell"/>
</dbReference>
<evidence type="ECO:0000256" key="2">
    <source>
        <dbReference type="ARBA" id="ARBA00023159"/>
    </source>
</evidence>
<feature type="coiled-coil region" evidence="5">
    <location>
        <begin position="250"/>
        <end position="277"/>
    </location>
</feature>
<dbReference type="InterPro" id="IPR023825">
    <property type="entry name" value="CRISPR-assoc_RAMP_BGP1436"/>
</dbReference>
<keyword evidence="1" id="KW-0805">Transcription regulation</keyword>
<reference evidence="7 8" key="1">
    <citation type="submission" date="2019-03" db="EMBL/GenBank/DDBJ databases">
        <title>Genomic Encyclopedia of Type Strains, Phase IV (KMG-IV): sequencing the most valuable type-strain genomes for metagenomic binning, comparative biology and taxonomic classification.</title>
        <authorList>
            <person name="Goeker M."/>
        </authorList>
    </citation>
    <scope>NUCLEOTIDE SEQUENCE [LARGE SCALE GENOMIC DNA]</scope>
    <source>
        <strain evidence="7 8">DSM 23802</strain>
    </source>
</reference>
<keyword evidence="3" id="KW-0804">Transcription</keyword>
<keyword evidence="8" id="KW-1185">Reference proteome</keyword>
<dbReference type="EMBL" id="SMAB01000024">
    <property type="protein sequence ID" value="TCS78931.1"/>
    <property type="molecule type" value="Genomic_DNA"/>
</dbReference>
<organism evidence="7 8">
    <name type="scientific">Tepidibacillus fermentans</name>
    <dbReference type="NCBI Taxonomy" id="1281767"/>
    <lineage>
        <taxon>Bacteria</taxon>
        <taxon>Bacillati</taxon>
        <taxon>Bacillota</taxon>
        <taxon>Bacilli</taxon>
        <taxon>Bacillales</taxon>
        <taxon>Bacillaceae</taxon>
        <taxon>Tepidibacillus</taxon>
    </lineage>
</organism>
<keyword evidence="5" id="KW-0175">Coiled coil</keyword>
<dbReference type="PANTHER" id="PTHR11544">
    <property type="entry name" value="COLD SHOCK DOMAIN CONTAINING PROTEINS"/>
    <property type="match status" value="1"/>
</dbReference>
<dbReference type="Proteomes" id="UP000295788">
    <property type="component" value="Unassembled WGS sequence"/>
</dbReference>
<evidence type="ECO:0000313" key="7">
    <source>
        <dbReference type="EMBL" id="TCS78931.1"/>
    </source>
</evidence>
<dbReference type="InterPro" id="IPR011129">
    <property type="entry name" value="CSD"/>
</dbReference>
<dbReference type="PROSITE" id="PS00352">
    <property type="entry name" value="CSD_1"/>
    <property type="match status" value="1"/>
</dbReference>
<proteinExistence type="predicted"/>
<dbReference type="InterPro" id="IPR019844">
    <property type="entry name" value="CSD_CS"/>
</dbReference>
<dbReference type="InterPro" id="IPR012340">
    <property type="entry name" value="NA-bd_OB-fold"/>
</dbReference>
<evidence type="ECO:0000256" key="3">
    <source>
        <dbReference type="ARBA" id="ARBA00023163"/>
    </source>
</evidence>
<sequence>MQGKHGKEAVAPYNFVSFPKNRIVRYSSLEQLPRHDTYYDDHINGYIEYVITAKTPILVSDGKQEFFRNIAGDYAIPGNSLRGMIRTNVGILGLSSFAQDIEDKLFLYRGLADHSKKLRNQYNQKIDIRTDPLQKTPGKVKAGYIRRVGKEEYVIIPAKHEQGKTFFRISEMNLRKINPKGVEISYMYDQKRKNPNYHPYITPVSFELNLLDNQIHIKDIKAKGALKKQGYLLCSGFMQKKVTHYVINEKDELAQEIKLKKEEIRAYEADLARKKKDKDPFYALPKNIGEEKPIFYAEGGRFTYFGFTPYLRIFYDGTIHDGIPDNLKLNQIDYMKAIFGFSDGEKSYKSRVSFEDAVVIGTPQKAKKERIVLGEPKATCFPNYLKQPNGSDKNSLLNYNDKDLFELRGVKQYWLKDQINPVNTGKPNSKVDIEIFPLAEGTQFKGKIHFNNLKKDELGLLLWAVYLQEDAYQQIGLAKPYGYGQIKISDIKLYTENLHKKYSSISPDFFKEEWFEDYIDEYKKYVHKQYQINIDNHQSIRELLAIKTTILQKEQTRYMNLDEFKLRLSLPTILEITKGVSTHGNSEPTKNLKNSEVKKASTQSLFSEKGITGRIKFFNIEKGFGFIERDDGKEDVFVHISQIKGNSSVIIEGARVKFDIAQGNKGVQALNVIVY</sequence>
<evidence type="ECO:0000313" key="8">
    <source>
        <dbReference type="Proteomes" id="UP000295788"/>
    </source>
</evidence>
<evidence type="ECO:0000259" key="6">
    <source>
        <dbReference type="PROSITE" id="PS51857"/>
    </source>
</evidence>
<dbReference type="InterPro" id="IPR050181">
    <property type="entry name" value="Cold_shock_domain"/>
</dbReference>
<name>A0A4R3K8F3_9BACI</name>
<dbReference type="SMART" id="SM00357">
    <property type="entry name" value="CSP"/>
    <property type="match status" value="1"/>
</dbReference>
<dbReference type="GO" id="GO:0003676">
    <property type="term" value="F:nucleic acid binding"/>
    <property type="evidence" value="ECO:0007669"/>
    <property type="project" value="InterPro"/>
</dbReference>
<dbReference type="PROSITE" id="PS51857">
    <property type="entry name" value="CSD_2"/>
    <property type="match status" value="1"/>
</dbReference>
<feature type="domain" description="CSD" evidence="6">
    <location>
        <begin position="610"/>
        <end position="674"/>
    </location>
</feature>
<gene>
    <name evidence="7" type="ORF">EDD72_12410</name>
</gene>
<accession>A0A4R3K8F3</accession>